<sequence>MGAILAFTFFTSCRQVSGSHEITVRNRLDIDRPVETISVPVKEVKALVKKFGAANIVIKDTETGDILLSQPVDLDLDGVIDEILFQTDIQAKAEKKFLVQGRTNANDSQPESKVKAYSRFVPERTDDYAWENDRVAFRTYGPVAQQMVEQGKPGGTLTSGMDAWFKRVEYSIIDSWYQKNLEIPGYYHTDHGEGYDPYHVGASRGIGGIGVWEQDSLYVSKNFVSYKRIAAGPIRTIFELTYAPWQANGRTVTEKRTISLDLGSNLSRFEVDVKSDVPLPNVTVGITLHDKKGQVKANEREGWFRYWEPMDDSFLGTGMVILPEAVQSFNDHRVKRPDMSHLYLMASPKEGKLVYYAGFGWTKSGQFKNVQEWDLYLANYAKRIASPLEVTFK</sequence>
<proteinExistence type="predicted"/>
<accession>A0ABW2DN28</accession>
<dbReference type="Pfam" id="PF16153">
    <property type="entry name" value="DUF4861"/>
    <property type="match status" value="1"/>
</dbReference>
<reference evidence="2" key="1">
    <citation type="journal article" date="2019" name="Int. J. Syst. Evol. Microbiol.">
        <title>The Global Catalogue of Microorganisms (GCM) 10K type strain sequencing project: providing services to taxonomists for standard genome sequencing and annotation.</title>
        <authorList>
            <consortium name="The Broad Institute Genomics Platform"/>
            <consortium name="The Broad Institute Genome Sequencing Center for Infectious Disease"/>
            <person name="Wu L."/>
            <person name="Ma J."/>
        </authorList>
    </citation>
    <scope>NUCLEOTIDE SEQUENCE [LARGE SCALE GENOMIC DNA]</scope>
    <source>
        <strain evidence="2">CGMCC 4.7393</strain>
    </source>
</reference>
<evidence type="ECO:0000313" key="2">
    <source>
        <dbReference type="Proteomes" id="UP001596405"/>
    </source>
</evidence>
<name>A0ABW2DN28_9BACT</name>
<gene>
    <name evidence="1" type="ORF">ACFQHR_16075</name>
</gene>
<keyword evidence="2" id="KW-1185">Reference proteome</keyword>
<dbReference type="RefSeq" id="WP_066617007.1">
    <property type="nucleotide sequence ID" value="NZ_JBHSYQ010000015.1"/>
</dbReference>
<evidence type="ECO:0000313" key="1">
    <source>
        <dbReference type="EMBL" id="MFC6999154.1"/>
    </source>
</evidence>
<comment type="caution">
    <text evidence="1">The sequence shown here is derived from an EMBL/GenBank/DDBJ whole genome shotgun (WGS) entry which is preliminary data.</text>
</comment>
<dbReference type="Proteomes" id="UP001596405">
    <property type="component" value="Unassembled WGS sequence"/>
</dbReference>
<organism evidence="1 2">
    <name type="scientific">Rufibacter roseus</name>
    <dbReference type="NCBI Taxonomy" id="1567108"/>
    <lineage>
        <taxon>Bacteria</taxon>
        <taxon>Pseudomonadati</taxon>
        <taxon>Bacteroidota</taxon>
        <taxon>Cytophagia</taxon>
        <taxon>Cytophagales</taxon>
        <taxon>Hymenobacteraceae</taxon>
        <taxon>Rufibacter</taxon>
    </lineage>
</organism>
<protein>
    <submittedName>
        <fullName evidence="1">DUF4861 domain-containing protein</fullName>
    </submittedName>
</protein>
<dbReference type="EMBL" id="JBHSYQ010000015">
    <property type="protein sequence ID" value="MFC6999154.1"/>
    <property type="molecule type" value="Genomic_DNA"/>
</dbReference>
<dbReference type="InterPro" id="IPR032342">
    <property type="entry name" value="DUF4861"/>
</dbReference>